<name>A0ABZ2BMW8_9RHOB</name>
<gene>
    <name evidence="1" type="ORF">ROLI_004560</name>
</gene>
<keyword evidence="2" id="KW-1185">Reference proteome</keyword>
<dbReference type="Proteomes" id="UP001318682">
    <property type="component" value="Chromosome"/>
</dbReference>
<accession>A0ABZ2BMW8</accession>
<reference evidence="2" key="1">
    <citation type="submission" date="2024-01" db="EMBL/GenBank/DDBJ databases">
        <title>Roseobacter fucihabitans sp. nov., isolated from the brown alga Fucus spiralis.</title>
        <authorList>
            <person name="Hahnke S."/>
            <person name="Berger M."/>
            <person name="Schlingloff A."/>
            <person name="Athale I."/>
            <person name="Neumann-Schaal M."/>
            <person name="Adenaya A."/>
            <person name="Poehlein A."/>
            <person name="Daniel R."/>
            <person name="Pertersen J."/>
            <person name="Brinkhoff T."/>
        </authorList>
    </citation>
    <scope>NUCLEOTIDE SEQUENCE [LARGE SCALE GENOMIC DNA]</scope>
    <source>
        <strain evidence="2">B14</strain>
    </source>
</reference>
<organism evidence="1 2">
    <name type="scientific">Roseobacter fucihabitans</name>
    <dbReference type="NCBI Taxonomy" id="1537242"/>
    <lineage>
        <taxon>Bacteria</taxon>
        <taxon>Pseudomonadati</taxon>
        <taxon>Pseudomonadota</taxon>
        <taxon>Alphaproteobacteria</taxon>
        <taxon>Rhodobacterales</taxon>
        <taxon>Roseobacteraceae</taxon>
        <taxon>Roseobacter</taxon>
    </lineage>
</organism>
<protein>
    <submittedName>
        <fullName evidence="1">Uncharacterized protein</fullName>
    </submittedName>
</protein>
<evidence type="ECO:0000313" key="1">
    <source>
        <dbReference type="EMBL" id="WVX47389.1"/>
    </source>
</evidence>
<proteinExistence type="predicted"/>
<dbReference type="EMBL" id="CP143423">
    <property type="protein sequence ID" value="WVX47389.1"/>
    <property type="molecule type" value="Genomic_DNA"/>
</dbReference>
<sequence length="107" mass="11898">MARVGVPAALISRYDSVRETADKINCYGNSGRFYLPAHGISREGIRPGAGLRLRETVGRIDLHIDVRATPAQQFRHQPPGLRPARQTDVMMPKGGHHAALRNFTDQR</sequence>
<evidence type="ECO:0000313" key="2">
    <source>
        <dbReference type="Proteomes" id="UP001318682"/>
    </source>
</evidence>